<dbReference type="AlphaFoldDB" id="A0A1U7CYL3"/>
<name>A0A1U7CYL3_9BACT</name>
<evidence type="ECO:0000313" key="3">
    <source>
        <dbReference type="EMBL" id="APW64025.1"/>
    </source>
</evidence>
<dbReference type="KEGG" id="pbor:BSF38_05614"/>
<evidence type="ECO:0000313" key="4">
    <source>
        <dbReference type="Proteomes" id="UP000186309"/>
    </source>
</evidence>
<keyword evidence="2" id="KW-0732">Signal</keyword>
<dbReference type="RefSeq" id="WP_237170655.1">
    <property type="nucleotide sequence ID" value="NZ_CP019082.1"/>
</dbReference>
<keyword evidence="4" id="KW-1185">Reference proteome</keyword>
<feature type="region of interest" description="Disordered" evidence="1">
    <location>
        <begin position="97"/>
        <end position="139"/>
    </location>
</feature>
<dbReference type="EMBL" id="CP019082">
    <property type="protein sequence ID" value="APW64025.1"/>
    <property type="molecule type" value="Genomic_DNA"/>
</dbReference>
<evidence type="ECO:0000256" key="1">
    <source>
        <dbReference type="SAM" id="MobiDB-lite"/>
    </source>
</evidence>
<feature type="signal peptide" evidence="2">
    <location>
        <begin position="1"/>
        <end position="25"/>
    </location>
</feature>
<gene>
    <name evidence="3" type="ORF">BSF38_05614</name>
</gene>
<protein>
    <submittedName>
        <fullName evidence="3">Uncharacterized protein</fullName>
    </submittedName>
</protein>
<dbReference type="Proteomes" id="UP000186309">
    <property type="component" value="Chromosome"/>
</dbReference>
<evidence type="ECO:0000256" key="2">
    <source>
        <dbReference type="SAM" id="SignalP"/>
    </source>
</evidence>
<proteinExistence type="predicted"/>
<reference evidence="4" key="1">
    <citation type="submission" date="2016-12" db="EMBL/GenBank/DDBJ databases">
        <title>Comparative genomics of four Isosphaeraceae planctomycetes: a common pool of plasmids and glycoside hydrolase genes.</title>
        <authorList>
            <person name="Ivanova A."/>
        </authorList>
    </citation>
    <scope>NUCLEOTIDE SEQUENCE [LARGE SCALE GENOMIC DNA]</scope>
    <source>
        <strain evidence="4">PX4</strain>
    </source>
</reference>
<feature type="chain" id="PRO_5012391680" evidence="2">
    <location>
        <begin position="26"/>
        <end position="184"/>
    </location>
</feature>
<sequence length="184" mass="20310">MRMRHLAAWFSGAALLGTGATLLWAQPPQPQRAAPAQAERDKLRAEVIKLRTESEMLRFDYELARDGVLEELKMGRSMKMAGQLMGAFGGLQAAINEPQAEPPGLAPGQVPEPDQGKAAEAAKAAKQEEKKAALENSKAAEEMAKQEAAFIAEQKKDLGRRFTLLTEKRLELEDAERNYHESLR</sequence>
<accession>A0A1U7CYL3</accession>
<organism evidence="3 4">
    <name type="scientific">Paludisphaera borealis</name>
    <dbReference type="NCBI Taxonomy" id="1387353"/>
    <lineage>
        <taxon>Bacteria</taxon>
        <taxon>Pseudomonadati</taxon>
        <taxon>Planctomycetota</taxon>
        <taxon>Planctomycetia</taxon>
        <taxon>Isosphaerales</taxon>
        <taxon>Isosphaeraceae</taxon>
        <taxon>Paludisphaera</taxon>
    </lineage>
</organism>
<feature type="compositionally biased region" description="Basic and acidic residues" evidence="1">
    <location>
        <begin position="123"/>
        <end position="139"/>
    </location>
</feature>